<accession>A0AA39UTG6</accession>
<evidence type="ECO:0000313" key="2">
    <source>
        <dbReference type="EMBL" id="KAK0573879.1"/>
    </source>
</evidence>
<dbReference type="PANTHER" id="PTHR36766">
    <property type="entry name" value="PLANT BROAD-SPECTRUM MILDEW RESISTANCE PROTEIN RPW8"/>
    <property type="match status" value="1"/>
</dbReference>
<dbReference type="InterPro" id="IPR032675">
    <property type="entry name" value="LRR_dom_sf"/>
</dbReference>
<comment type="caution">
    <text evidence="2">The sequence shown here is derived from an EMBL/GenBank/DDBJ whole genome shotgun (WGS) entry which is preliminary data.</text>
</comment>
<dbReference type="EMBL" id="JAUESC010000387">
    <property type="protein sequence ID" value="KAK0573879.1"/>
    <property type="molecule type" value="Genomic_DNA"/>
</dbReference>
<keyword evidence="3" id="KW-1185">Reference proteome</keyword>
<organism evidence="2 3">
    <name type="scientific">Acer saccharum</name>
    <name type="common">Sugar maple</name>
    <dbReference type="NCBI Taxonomy" id="4024"/>
    <lineage>
        <taxon>Eukaryota</taxon>
        <taxon>Viridiplantae</taxon>
        <taxon>Streptophyta</taxon>
        <taxon>Embryophyta</taxon>
        <taxon>Tracheophyta</taxon>
        <taxon>Spermatophyta</taxon>
        <taxon>Magnoliopsida</taxon>
        <taxon>eudicotyledons</taxon>
        <taxon>Gunneridae</taxon>
        <taxon>Pentapetalae</taxon>
        <taxon>rosids</taxon>
        <taxon>malvids</taxon>
        <taxon>Sapindales</taxon>
        <taxon>Sapindaceae</taxon>
        <taxon>Hippocastanoideae</taxon>
        <taxon>Acereae</taxon>
        <taxon>Acer</taxon>
    </lineage>
</organism>
<evidence type="ECO:0000256" key="1">
    <source>
        <dbReference type="ARBA" id="ARBA00022821"/>
    </source>
</evidence>
<dbReference type="Gene3D" id="3.80.10.10">
    <property type="entry name" value="Ribonuclease Inhibitor"/>
    <property type="match status" value="2"/>
</dbReference>
<proteinExistence type="predicted"/>
<protein>
    <submittedName>
        <fullName evidence="2">Uncharacterized protein</fullName>
    </submittedName>
</protein>
<reference evidence="2" key="1">
    <citation type="journal article" date="2022" name="Plant J.">
        <title>Strategies of tolerance reflected in two North American maple genomes.</title>
        <authorList>
            <person name="McEvoy S.L."/>
            <person name="Sezen U.U."/>
            <person name="Trouern-Trend A."/>
            <person name="McMahon S.M."/>
            <person name="Schaberg P.G."/>
            <person name="Yang J."/>
            <person name="Wegrzyn J.L."/>
            <person name="Swenson N.G."/>
        </authorList>
    </citation>
    <scope>NUCLEOTIDE SEQUENCE</scope>
    <source>
        <strain evidence="2">NS2018</strain>
    </source>
</reference>
<dbReference type="GO" id="GO:0006952">
    <property type="term" value="P:defense response"/>
    <property type="evidence" value="ECO:0007669"/>
    <property type="project" value="UniProtKB-KW"/>
</dbReference>
<dbReference type="PANTHER" id="PTHR36766:SF70">
    <property type="entry name" value="DISEASE RESISTANCE PROTEIN RGA4"/>
    <property type="match status" value="1"/>
</dbReference>
<dbReference type="Proteomes" id="UP001168877">
    <property type="component" value="Unassembled WGS sequence"/>
</dbReference>
<dbReference type="SUPFAM" id="SSF52058">
    <property type="entry name" value="L domain-like"/>
    <property type="match status" value="1"/>
</dbReference>
<sequence length="387" mass="43663">MYLEYQNWILCFSEGKPIPTELWNEEAALHEETDIEDKNTADSEFYGKSDTPFECLCTLKFINIPNWKFWEASGITVGQFPVIQELHLEKCEQLIGKLPGSLPLLVKLYIEECSKLEFLVNETAGFPNLERLEIISSCDSLTKFKLKSFNKLQYLLIRDCKNLENIEVPEDVNWNLQFIADIKIHDCPKLNLISETGLPAPNLKKFLISNCNHLESMPREMYRLLTSLQQLSMSCCPKLQSFPDGGLPSNLQSLLIEKCDLLTPQQAWGLNNMVSLTSLKIVGGCKSMKIFPEEGLLPASLTYLQISEFPELETLNLNGLQLNISLEKMVINTCASLRSMSAGSLPSTLSSLEITGCSLLTERCRVGGEDWPKIRDIQNKVINGEVV</sequence>
<gene>
    <name evidence="2" type="ORF">LWI29_014998</name>
</gene>
<name>A0AA39UTG6_ACESA</name>
<keyword evidence="1" id="KW-0611">Plant defense</keyword>
<reference evidence="2" key="2">
    <citation type="submission" date="2023-06" db="EMBL/GenBank/DDBJ databases">
        <authorList>
            <person name="Swenson N.G."/>
            <person name="Wegrzyn J.L."/>
            <person name="Mcevoy S.L."/>
        </authorList>
    </citation>
    <scope>NUCLEOTIDE SEQUENCE</scope>
    <source>
        <strain evidence="2">NS2018</strain>
        <tissue evidence="2">Leaf</tissue>
    </source>
</reference>
<evidence type="ECO:0000313" key="3">
    <source>
        <dbReference type="Proteomes" id="UP001168877"/>
    </source>
</evidence>
<dbReference type="AlphaFoldDB" id="A0AA39UTG6"/>